<dbReference type="Gene3D" id="3.90.550.20">
    <property type="match status" value="2"/>
</dbReference>
<keyword evidence="2" id="KW-0732">Signal</keyword>
<dbReference type="PANTHER" id="PTHR46830:SF2">
    <property type="entry name" value="ALPHA-1,4-N-ACETYLGLUCOSAMINYLTRANSFERASE"/>
    <property type="match status" value="1"/>
</dbReference>
<protein>
    <recommendedName>
        <fullName evidence="5">Alpha-1,4-N-acetylglucosaminyltransferase</fullName>
    </recommendedName>
</protein>
<dbReference type="PROSITE" id="PS51257">
    <property type="entry name" value="PROKAR_LIPOPROTEIN"/>
    <property type="match status" value="1"/>
</dbReference>
<gene>
    <name evidence="3" type="ORF">HK103_006966</name>
</gene>
<evidence type="ECO:0000313" key="4">
    <source>
        <dbReference type="Proteomes" id="UP001210925"/>
    </source>
</evidence>
<organism evidence="3 4">
    <name type="scientific">Boothiomyces macroporosus</name>
    <dbReference type="NCBI Taxonomy" id="261099"/>
    <lineage>
        <taxon>Eukaryota</taxon>
        <taxon>Fungi</taxon>
        <taxon>Fungi incertae sedis</taxon>
        <taxon>Chytridiomycota</taxon>
        <taxon>Chytridiomycota incertae sedis</taxon>
        <taxon>Chytridiomycetes</taxon>
        <taxon>Rhizophydiales</taxon>
        <taxon>Terramycetaceae</taxon>
        <taxon>Boothiomyces</taxon>
    </lineage>
</organism>
<dbReference type="Proteomes" id="UP001210925">
    <property type="component" value="Unassembled WGS sequence"/>
</dbReference>
<dbReference type="AlphaFoldDB" id="A0AAD5UKZ5"/>
<evidence type="ECO:0000256" key="2">
    <source>
        <dbReference type="SAM" id="SignalP"/>
    </source>
</evidence>
<feature type="chain" id="PRO_5042289017" description="Alpha-1,4-N-acetylglucosaminyltransferase" evidence="2">
    <location>
        <begin position="23"/>
        <end position="684"/>
    </location>
</feature>
<dbReference type="PANTHER" id="PTHR46830">
    <property type="entry name" value="TRANSFERASE, PUTATIVE-RELATED"/>
    <property type="match status" value="1"/>
</dbReference>
<name>A0AAD5UKZ5_9FUNG</name>
<evidence type="ECO:0000256" key="1">
    <source>
        <dbReference type="ARBA" id="ARBA00009003"/>
    </source>
</evidence>
<dbReference type="EMBL" id="JADGKB010000008">
    <property type="protein sequence ID" value="KAJ3261011.1"/>
    <property type="molecule type" value="Genomic_DNA"/>
</dbReference>
<sequence length="684" mass="80831">MKFACRFATLAFTLTTILFLLACKFKSSSNDYELLRRNEKSILETLNIPQNKKPLPSSKCYSNPMEDQFNATKRDSRETYEHIFHMCAAYTDKDYESCDVPNVVHLVPGKKFKFHHYLNLKAIQKILKPDRIYVHGEIFPFHSRFFMKAIQEFDIELVISRTFSTTFSGIYIRNGEHKADIIRMEALINYGGIYLDMDAYPIKPFTRFMKDEFSIGYQNEEQNYGLNNGIMIGKKCARFLLRWYNEYRTFDPEDWDHHSVRLPLRLYEKDIKGSKAKAYKKELVSWWAFDGNVSNQPMFKPYKKWDWWNVYAIHSFYRAYEGTTSFPIDFETVKTLDNSFGRFARHVLYDGPPIFHGDGKDYTNATVHMQSSYPKVTVKIPENKPALEETKCFSDPVADQYNAVSLTSNQTYEHIKEMCSKYTDSDYESCRVPNVVHLVAGRGFKFHHYLNIRAIKKILNPDRIYIHGEVFPFDNRFFMQAVSEFELDLVISRNFKTIFNDIPVRNGEHKADIIRMEALLKYGGIYLDMDAYPIKSFEKFLNDEFSIGYQNQEQNYGLNNGIMISKKCSRFLLNWYEQYREFNPDEWDTHSVQLPLKLYEMNPKHVKAYRHELLSWWCFDGKVDSLPMFKQYNANNWKNVYAVHSFYRVYAGTTPFPINFDTIKILDNSFGRFARYVLYDGPPM</sequence>
<reference evidence="3" key="1">
    <citation type="submission" date="2020-05" db="EMBL/GenBank/DDBJ databases">
        <title>Phylogenomic resolution of chytrid fungi.</title>
        <authorList>
            <person name="Stajich J.E."/>
            <person name="Amses K."/>
            <person name="Simmons R."/>
            <person name="Seto K."/>
            <person name="Myers J."/>
            <person name="Bonds A."/>
            <person name="Quandt C.A."/>
            <person name="Barry K."/>
            <person name="Liu P."/>
            <person name="Grigoriev I."/>
            <person name="Longcore J.E."/>
            <person name="James T.Y."/>
        </authorList>
    </citation>
    <scope>NUCLEOTIDE SEQUENCE</scope>
    <source>
        <strain evidence="3">PLAUS21</strain>
    </source>
</reference>
<dbReference type="InterPro" id="IPR007577">
    <property type="entry name" value="GlycoTrfase_DXD_sugar-bd_CS"/>
</dbReference>
<dbReference type="SUPFAM" id="SSF53448">
    <property type="entry name" value="Nucleotide-diphospho-sugar transferases"/>
    <property type="match status" value="2"/>
</dbReference>
<dbReference type="Pfam" id="PF04488">
    <property type="entry name" value="Gly_transf_sug"/>
    <property type="match status" value="2"/>
</dbReference>
<feature type="signal peptide" evidence="2">
    <location>
        <begin position="1"/>
        <end position="22"/>
    </location>
</feature>
<evidence type="ECO:0008006" key="5">
    <source>
        <dbReference type="Google" id="ProtNLM"/>
    </source>
</evidence>
<accession>A0AAD5UKZ5</accession>
<keyword evidence="4" id="KW-1185">Reference proteome</keyword>
<proteinExistence type="inferred from homology"/>
<comment type="similarity">
    <text evidence="1">Belongs to the glycosyltransferase 32 family.</text>
</comment>
<comment type="caution">
    <text evidence="3">The sequence shown here is derived from an EMBL/GenBank/DDBJ whole genome shotgun (WGS) entry which is preliminary data.</text>
</comment>
<dbReference type="InterPro" id="IPR029044">
    <property type="entry name" value="Nucleotide-diphossugar_trans"/>
</dbReference>
<evidence type="ECO:0000313" key="3">
    <source>
        <dbReference type="EMBL" id="KAJ3261011.1"/>
    </source>
</evidence>